<dbReference type="InterPro" id="IPR050430">
    <property type="entry name" value="Peptidase_S1"/>
</dbReference>
<evidence type="ECO:0000256" key="7">
    <source>
        <dbReference type="ARBA" id="ARBA00023180"/>
    </source>
</evidence>
<reference evidence="12" key="1">
    <citation type="submission" date="2023-06" db="EMBL/GenBank/DDBJ databases">
        <title>Survivors Of The Sea: Transcriptome response of Skeletonema marinoi to long-term dormancy.</title>
        <authorList>
            <person name="Pinder M.I.M."/>
            <person name="Kourtchenko O."/>
            <person name="Robertson E.K."/>
            <person name="Larsson T."/>
            <person name="Maumus F."/>
            <person name="Osuna-Cruz C.M."/>
            <person name="Vancaester E."/>
            <person name="Stenow R."/>
            <person name="Vandepoele K."/>
            <person name="Ploug H."/>
            <person name="Bruchert V."/>
            <person name="Godhe A."/>
            <person name="Topel M."/>
        </authorList>
    </citation>
    <scope>NUCLEOTIDE SEQUENCE</scope>
    <source>
        <strain evidence="12">R05AC</strain>
    </source>
</reference>
<feature type="domain" description="Peptidase S1" evidence="11">
    <location>
        <begin position="39"/>
        <end position="294"/>
    </location>
</feature>
<keyword evidence="7" id="KW-0325">Glycoprotein</keyword>
<sequence length="515" mass="55075">MMMDLLANYLFLMVVARVTSLRSSNEHIIINHRKTSTRIIGGSIAPPNRYNYYTSLRKIRSDGTTGTHFCGGSLIAPQVVLTAAHCVDEMYSPQIRVLIGRPDFTKESDGQMINVQREVVHPMFTRVLGRAPNYDFALLYLETPVNTTFDDMIQFLQLNQNQNVPQSGDQLTVVGHGYTKVNEVSISQQLKELDKFAISNEECKNIYGTGWNDYDSLLTDQMFCADDRPGDGIEEDSCNGDSGGAILMKGDDPNGGSDVSIGVTSWGYGCAVSGYPGVYARVADVYDWIREQLCESENGGGMVPDTFGCSTFKAESEVEVVEASSSVSPSVMPAESPLSARPSATPTETRTTVRPSASSTEIETTTSLPPTSAVSGNGFGTSFPTTTSLTITTLPTAGSTTVSTEESSIAITSAPTLAPTEESTAILITMTPTASPTEESTIGPSPTPTEEGTILISSEIAPNPTPSLVVASSPDFTLFPTRFVGDGRLYSTTTTKKPTGYTGTGTLFPTSSEKV</sequence>
<keyword evidence="8 12" id="KW-0378">Hydrolase</keyword>
<dbReference type="PROSITE" id="PS50240">
    <property type="entry name" value="TRYPSIN_DOM"/>
    <property type="match status" value="1"/>
</dbReference>
<dbReference type="EMBL" id="JATAAI010000021">
    <property type="protein sequence ID" value="KAK1738203.1"/>
    <property type="molecule type" value="Genomic_DNA"/>
</dbReference>
<dbReference type="InterPro" id="IPR001314">
    <property type="entry name" value="Peptidase_S1A"/>
</dbReference>
<dbReference type="Pfam" id="PF00089">
    <property type="entry name" value="Trypsin"/>
    <property type="match status" value="1"/>
</dbReference>
<dbReference type="FunFam" id="2.40.10.10:FF:000054">
    <property type="entry name" value="Complement C1r subcomponent"/>
    <property type="match status" value="1"/>
</dbReference>
<dbReference type="Gene3D" id="2.40.10.10">
    <property type="entry name" value="Trypsin-like serine proteases"/>
    <property type="match status" value="1"/>
</dbReference>
<evidence type="ECO:0000313" key="13">
    <source>
        <dbReference type="Proteomes" id="UP001224775"/>
    </source>
</evidence>
<dbReference type="EC" id="3.4.21.-" evidence="12"/>
<gene>
    <name evidence="12" type="ORF">QTG54_010872</name>
</gene>
<keyword evidence="3" id="KW-0964">Secreted</keyword>
<evidence type="ECO:0000256" key="8">
    <source>
        <dbReference type="RuleBase" id="RU363034"/>
    </source>
</evidence>
<dbReference type="SUPFAM" id="SSF50494">
    <property type="entry name" value="Trypsin-like serine proteases"/>
    <property type="match status" value="1"/>
</dbReference>
<keyword evidence="8" id="KW-0720">Serine protease</keyword>
<dbReference type="PRINTS" id="PR00722">
    <property type="entry name" value="CHYMOTRYPSIN"/>
</dbReference>
<evidence type="ECO:0000256" key="5">
    <source>
        <dbReference type="ARBA" id="ARBA00023026"/>
    </source>
</evidence>
<organism evidence="12 13">
    <name type="scientific">Skeletonema marinoi</name>
    <dbReference type="NCBI Taxonomy" id="267567"/>
    <lineage>
        <taxon>Eukaryota</taxon>
        <taxon>Sar</taxon>
        <taxon>Stramenopiles</taxon>
        <taxon>Ochrophyta</taxon>
        <taxon>Bacillariophyta</taxon>
        <taxon>Coscinodiscophyceae</taxon>
        <taxon>Thalassiosirophycidae</taxon>
        <taxon>Thalassiosirales</taxon>
        <taxon>Skeletonemataceae</taxon>
        <taxon>Skeletonema</taxon>
        <taxon>Skeletonema marinoi-dohrnii complex</taxon>
    </lineage>
</organism>
<dbReference type="Proteomes" id="UP001224775">
    <property type="component" value="Unassembled WGS sequence"/>
</dbReference>
<dbReference type="FunFam" id="2.40.10.10:FF:000068">
    <property type="entry name" value="transmembrane protease serine 2"/>
    <property type="match status" value="1"/>
</dbReference>
<dbReference type="PANTHER" id="PTHR24276">
    <property type="entry name" value="POLYSERASE-RELATED"/>
    <property type="match status" value="1"/>
</dbReference>
<name>A0AAD8Y296_9STRA</name>
<protein>
    <submittedName>
        <fullName evidence="12">Trypsin-like serine protease</fullName>
        <ecNumber evidence="12">3.4.21.-</ecNumber>
    </submittedName>
</protein>
<dbReference type="AlphaFoldDB" id="A0AAD8Y296"/>
<feature type="compositionally biased region" description="Low complexity" evidence="9">
    <location>
        <begin position="355"/>
        <end position="372"/>
    </location>
</feature>
<dbReference type="CDD" id="cd00190">
    <property type="entry name" value="Tryp_SPc"/>
    <property type="match status" value="1"/>
</dbReference>
<dbReference type="GO" id="GO:0005576">
    <property type="term" value="C:extracellular region"/>
    <property type="evidence" value="ECO:0007669"/>
    <property type="project" value="UniProtKB-SubCell"/>
</dbReference>
<evidence type="ECO:0000256" key="3">
    <source>
        <dbReference type="ARBA" id="ARBA00022525"/>
    </source>
</evidence>
<feature type="compositionally biased region" description="Low complexity" evidence="9">
    <location>
        <begin position="324"/>
        <end position="337"/>
    </location>
</feature>
<comment type="subcellular location">
    <subcellularLocation>
        <location evidence="1">Secreted</location>
    </subcellularLocation>
</comment>
<dbReference type="InterPro" id="IPR009003">
    <property type="entry name" value="Peptidase_S1_PA"/>
</dbReference>
<feature type="signal peptide" evidence="10">
    <location>
        <begin position="1"/>
        <end position="20"/>
    </location>
</feature>
<feature type="compositionally biased region" description="Polar residues" evidence="9">
    <location>
        <begin position="342"/>
        <end position="354"/>
    </location>
</feature>
<evidence type="ECO:0000256" key="9">
    <source>
        <dbReference type="SAM" id="MobiDB-lite"/>
    </source>
</evidence>
<dbReference type="SMART" id="SM00020">
    <property type="entry name" value="Tryp_SPc"/>
    <property type="match status" value="1"/>
</dbReference>
<feature type="region of interest" description="Disordered" evidence="9">
    <location>
        <begin position="324"/>
        <end position="378"/>
    </location>
</feature>
<keyword evidence="5" id="KW-0843">Virulence</keyword>
<comment type="caution">
    <text evidence="12">The sequence shown here is derived from an EMBL/GenBank/DDBJ whole genome shotgun (WGS) entry which is preliminary data.</text>
</comment>
<accession>A0AAD8Y296</accession>
<keyword evidence="6" id="KW-1015">Disulfide bond</keyword>
<dbReference type="PROSITE" id="PS00134">
    <property type="entry name" value="TRYPSIN_HIS"/>
    <property type="match status" value="1"/>
</dbReference>
<evidence type="ECO:0000259" key="11">
    <source>
        <dbReference type="PROSITE" id="PS50240"/>
    </source>
</evidence>
<dbReference type="GO" id="GO:0006508">
    <property type="term" value="P:proteolysis"/>
    <property type="evidence" value="ECO:0007669"/>
    <property type="project" value="UniProtKB-KW"/>
</dbReference>
<dbReference type="PANTHER" id="PTHR24276:SF91">
    <property type="entry name" value="AT26814P-RELATED"/>
    <property type="match status" value="1"/>
</dbReference>
<evidence type="ECO:0000256" key="1">
    <source>
        <dbReference type="ARBA" id="ARBA00004613"/>
    </source>
</evidence>
<dbReference type="GO" id="GO:0004252">
    <property type="term" value="F:serine-type endopeptidase activity"/>
    <property type="evidence" value="ECO:0007669"/>
    <property type="project" value="InterPro"/>
</dbReference>
<evidence type="ECO:0000256" key="4">
    <source>
        <dbReference type="ARBA" id="ARBA00022729"/>
    </source>
</evidence>
<feature type="chain" id="PRO_5042182240" evidence="10">
    <location>
        <begin position="21"/>
        <end position="515"/>
    </location>
</feature>
<keyword evidence="4 10" id="KW-0732">Signal</keyword>
<evidence type="ECO:0000256" key="10">
    <source>
        <dbReference type="SAM" id="SignalP"/>
    </source>
</evidence>
<keyword evidence="13" id="KW-1185">Reference proteome</keyword>
<dbReference type="InterPro" id="IPR001254">
    <property type="entry name" value="Trypsin_dom"/>
</dbReference>
<comment type="similarity">
    <text evidence="2">Belongs to the peptidase S1 family.</text>
</comment>
<keyword evidence="8 12" id="KW-0645">Protease</keyword>
<dbReference type="InterPro" id="IPR043504">
    <property type="entry name" value="Peptidase_S1_PA_chymotrypsin"/>
</dbReference>
<proteinExistence type="inferred from homology"/>
<dbReference type="InterPro" id="IPR033116">
    <property type="entry name" value="TRYPSIN_SER"/>
</dbReference>
<evidence type="ECO:0000256" key="6">
    <source>
        <dbReference type="ARBA" id="ARBA00023157"/>
    </source>
</evidence>
<evidence type="ECO:0000313" key="12">
    <source>
        <dbReference type="EMBL" id="KAK1738203.1"/>
    </source>
</evidence>
<dbReference type="PROSITE" id="PS00135">
    <property type="entry name" value="TRYPSIN_SER"/>
    <property type="match status" value="1"/>
</dbReference>
<dbReference type="InterPro" id="IPR018114">
    <property type="entry name" value="TRYPSIN_HIS"/>
</dbReference>
<evidence type="ECO:0000256" key="2">
    <source>
        <dbReference type="ARBA" id="ARBA00007664"/>
    </source>
</evidence>